<keyword evidence="2" id="KW-0934">Plastid</keyword>
<evidence type="ECO:0000256" key="2">
    <source>
        <dbReference type="ARBA" id="ARBA00022640"/>
    </source>
</evidence>
<evidence type="ECO:0000256" key="1">
    <source>
        <dbReference type="ARBA" id="ARBA00004474"/>
    </source>
</evidence>
<dbReference type="AlphaFoldDB" id="A0A1Y1HT73"/>
<dbReference type="GO" id="GO:0009658">
    <property type="term" value="P:chloroplast organization"/>
    <property type="evidence" value="ECO:0000318"/>
    <property type="project" value="GO_Central"/>
</dbReference>
<evidence type="ECO:0000313" key="6">
    <source>
        <dbReference type="Proteomes" id="UP000054558"/>
    </source>
</evidence>
<dbReference type="Pfam" id="PF04755">
    <property type="entry name" value="PAP_fibrillin"/>
    <property type="match status" value="1"/>
</dbReference>
<feature type="compositionally biased region" description="Basic and acidic residues" evidence="3">
    <location>
        <begin position="94"/>
        <end position="114"/>
    </location>
</feature>
<evidence type="ECO:0000256" key="3">
    <source>
        <dbReference type="SAM" id="MobiDB-lite"/>
    </source>
</evidence>
<reference evidence="5 6" key="1">
    <citation type="journal article" date="2014" name="Nat. Commun.">
        <title>Klebsormidium flaccidum genome reveals primary factors for plant terrestrial adaptation.</title>
        <authorList>
            <person name="Hori K."/>
            <person name="Maruyama F."/>
            <person name="Fujisawa T."/>
            <person name="Togashi T."/>
            <person name="Yamamoto N."/>
            <person name="Seo M."/>
            <person name="Sato S."/>
            <person name="Yamada T."/>
            <person name="Mori H."/>
            <person name="Tajima N."/>
            <person name="Moriyama T."/>
            <person name="Ikeuchi M."/>
            <person name="Watanabe M."/>
            <person name="Wada H."/>
            <person name="Kobayashi K."/>
            <person name="Saito M."/>
            <person name="Masuda T."/>
            <person name="Sasaki-Sekimoto Y."/>
            <person name="Mashiguchi K."/>
            <person name="Awai K."/>
            <person name="Shimojima M."/>
            <person name="Masuda S."/>
            <person name="Iwai M."/>
            <person name="Nobusawa T."/>
            <person name="Narise T."/>
            <person name="Kondo S."/>
            <person name="Saito H."/>
            <person name="Sato R."/>
            <person name="Murakawa M."/>
            <person name="Ihara Y."/>
            <person name="Oshima-Yamada Y."/>
            <person name="Ohtaka K."/>
            <person name="Satoh M."/>
            <person name="Sonobe K."/>
            <person name="Ishii M."/>
            <person name="Ohtani R."/>
            <person name="Kanamori-Sato M."/>
            <person name="Honoki R."/>
            <person name="Miyazaki D."/>
            <person name="Mochizuki H."/>
            <person name="Umetsu J."/>
            <person name="Higashi K."/>
            <person name="Shibata D."/>
            <person name="Kamiya Y."/>
            <person name="Sato N."/>
            <person name="Nakamura Y."/>
            <person name="Tabata S."/>
            <person name="Ida S."/>
            <person name="Kurokawa K."/>
            <person name="Ohta H."/>
        </authorList>
    </citation>
    <scope>NUCLEOTIDE SEQUENCE [LARGE SCALE GENOMIC DNA]</scope>
    <source>
        <strain evidence="5 6">NIES-2285</strain>
    </source>
</reference>
<comment type="subcellular location">
    <subcellularLocation>
        <location evidence="1">Plastid</location>
    </subcellularLocation>
</comment>
<proteinExistence type="predicted"/>
<evidence type="ECO:0000259" key="4">
    <source>
        <dbReference type="Pfam" id="PF04755"/>
    </source>
</evidence>
<evidence type="ECO:0000313" key="5">
    <source>
        <dbReference type="EMBL" id="GAQ81022.1"/>
    </source>
</evidence>
<dbReference type="OrthoDB" id="203682at2759"/>
<protein>
    <submittedName>
        <fullName evidence="5">Plastid-lipid associated protein PAP</fullName>
    </submittedName>
</protein>
<dbReference type="Proteomes" id="UP000054558">
    <property type="component" value="Unassembled WGS sequence"/>
</dbReference>
<organism evidence="5 6">
    <name type="scientific">Klebsormidium nitens</name>
    <name type="common">Green alga</name>
    <name type="synonym">Ulothrix nitens</name>
    <dbReference type="NCBI Taxonomy" id="105231"/>
    <lineage>
        <taxon>Eukaryota</taxon>
        <taxon>Viridiplantae</taxon>
        <taxon>Streptophyta</taxon>
        <taxon>Klebsormidiophyceae</taxon>
        <taxon>Klebsormidiales</taxon>
        <taxon>Klebsormidiaceae</taxon>
        <taxon>Klebsormidium</taxon>
    </lineage>
</organism>
<keyword evidence="6" id="KW-1185">Reference proteome</keyword>
<feature type="domain" description="Plastid lipid-associated protein/fibrillin conserved" evidence="4">
    <location>
        <begin position="139"/>
        <end position="333"/>
    </location>
</feature>
<dbReference type="InterPro" id="IPR006843">
    <property type="entry name" value="PAP/fibrillin_dom"/>
</dbReference>
<gene>
    <name evidence="5" type="ORF">KFL_000690040</name>
</gene>
<dbReference type="EMBL" id="DF237018">
    <property type="protein sequence ID" value="GAQ81022.1"/>
    <property type="molecule type" value="Genomic_DNA"/>
</dbReference>
<feature type="region of interest" description="Disordered" evidence="3">
    <location>
        <begin position="56"/>
        <end position="137"/>
    </location>
</feature>
<sequence>MALSEAHLSCNAVPSLGLSARAPTRLQASGCLSRAPLSFASLCRPVLRKAHPNLGVRASAEGSSERAATDPSSAARLVKEDTAAALPRQLEQSVAREKELAEGGERAEPADSRGAKSGSEDQAESREESEESEGQEFGDLKVALLSRVAGLDRGIAAGQRDRQAVDSAASALESAGPGLDLPSQLDKLNGKWRLVYTSSFSSGSLGGSRPGPPFVGSNLTLGQVFQRIDVARRELDNIVDLSIKAPLPLLPPGEVTATLAHSFEVAGPSDIRITFEDTRIQPKGLQVPEFTLPSLPDFLRSGTRDARSSSFATTFVDDQVRISRGDRKELRIFVKE</sequence>
<accession>A0A1Y1HT73</accession>
<feature type="compositionally biased region" description="Acidic residues" evidence="3">
    <location>
        <begin position="127"/>
        <end position="136"/>
    </location>
</feature>
<dbReference type="STRING" id="105231.A0A1Y1HT73"/>
<name>A0A1Y1HT73_KLENI</name>
<dbReference type="PANTHER" id="PTHR31906">
    <property type="entry name" value="PLASTID-LIPID-ASSOCIATED PROTEIN 4, CHLOROPLASTIC-RELATED"/>
    <property type="match status" value="1"/>
</dbReference>
<dbReference type="InterPro" id="IPR039633">
    <property type="entry name" value="PAP"/>
</dbReference>
<dbReference type="GO" id="GO:0009535">
    <property type="term" value="C:chloroplast thylakoid membrane"/>
    <property type="evidence" value="ECO:0000318"/>
    <property type="project" value="GO_Central"/>
</dbReference>
<dbReference type="OMA" id="CQSFPCH"/>